<comment type="subcellular location">
    <subcellularLocation>
        <location evidence="1">Membrane</location>
    </subcellularLocation>
</comment>
<dbReference type="GO" id="GO:0016020">
    <property type="term" value="C:membrane"/>
    <property type="evidence" value="ECO:0007669"/>
    <property type="project" value="UniProtKB-SubCell"/>
</dbReference>
<evidence type="ECO:0000313" key="6">
    <source>
        <dbReference type="Proteomes" id="UP000005038"/>
    </source>
</evidence>
<comment type="caution">
    <text evidence="5">The sequence shown here is derived from an EMBL/GenBank/DDBJ whole genome shotgun (WGS) entry which is preliminary data.</text>
</comment>
<keyword evidence="4" id="KW-1133">Transmembrane helix</keyword>
<dbReference type="Proteomes" id="UP000005038">
    <property type="component" value="Unassembled WGS sequence"/>
</dbReference>
<dbReference type="PANTHER" id="PTHR37042:SF4">
    <property type="entry name" value="OUTER MEMBRANE PROTEIN RV1973"/>
    <property type="match status" value="1"/>
</dbReference>
<organism evidence="5 6">
    <name type="scientific">Gordonia otitidis (strain DSM 44809 / CCUG 52243 / JCM 12355 / NBRC 100426 / IFM 10032)</name>
    <dbReference type="NCBI Taxonomy" id="1108044"/>
    <lineage>
        <taxon>Bacteria</taxon>
        <taxon>Bacillati</taxon>
        <taxon>Actinomycetota</taxon>
        <taxon>Actinomycetes</taxon>
        <taxon>Mycobacteriales</taxon>
        <taxon>Gordoniaceae</taxon>
        <taxon>Gordonia</taxon>
    </lineage>
</organism>
<reference evidence="5" key="1">
    <citation type="submission" date="2012-02" db="EMBL/GenBank/DDBJ databases">
        <title>Whole genome shotgun sequence of Gordonia otitidis NBRC 100426.</title>
        <authorList>
            <person name="Yoshida I."/>
            <person name="Hosoyama A."/>
            <person name="Tsuchikane K."/>
            <person name="Katsumata H."/>
            <person name="Yamazaki S."/>
            <person name="Fujita N."/>
        </authorList>
    </citation>
    <scope>NUCLEOTIDE SEQUENCE [LARGE SCALE GENOMIC DNA]</scope>
    <source>
        <strain evidence="5">NBRC 100426</strain>
    </source>
</reference>
<keyword evidence="4" id="KW-0812">Transmembrane</keyword>
<evidence type="ECO:0000256" key="3">
    <source>
        <dbReference type="SAM" id="MobiDB-lite"/>
    </source>
</evidence>
<dbReference type="PANTHER" id="PTHR37042">
    <property type="entry name" value="OUTER MEMBRANE PROTEIN RV1973"/>
    <property type="match status" value="1"/>
</dbReference>
<evidence type="ECO:0000256" key="4">
    <source>
        <dbReference type="SAM" id="Phobius"/>
    </source>
</evidence>
<accession>H5TPR1</accession>
<name>H5TPR1_GORO1</name>
<sequence length="350" mass="35734">MARPPRKPGYRPPRRTSSYRPRVAGRGRASTPVEGTVEPAEGTAKPVDSTEDRAEGTAKPVDSTADLAEGTAKPVDGTADSVEGTADSVEGTADPGDGTADPADGTTDPADGTAEPADGTEESADPTGSPTPDTRAPGAKTRPVARVSTIKPNAAASKTSPAAGTAPTSVRSPRRGMTPSSLLRMSRTTLGVLGVITGVLVVAAVILALHPGASVGSNKAFIDQAATSELVSQAQTKVCTANSATGVKFDEWSGKARAGLTGEALEQFNKQVAPLKQVMEQAKATTDCQIDAIGVRDLTGSGDGSRAVIVVNMVLSGTQNGVPTQSLTPRYQVNMEKHGDAWLIAKVADI</sequence>
<dbReference type="RefSeq" id="WP_007239681.1">
    <property type="nucleotide sequence ID" value="NZ_BAFB01000164.1"/>
</dbReference>
<gene>
    <name evidence="5" type="ORF">GOOTI_164_00110</name>
</gene>
<dbReference type="OrthoDB" id="4374592at2"/>
<keyword evidence="6" id="KW-1185">Reference proteome</keyword>
<dbReference type="AlphaFoldDB" id="H5TPR1"/>
<feature type="region of interest" description="Disordered" evidence="3">
    <location>
        <begin position="1"/>
        <end position="181"/>
    </location>
</feature>
<evidence type="ECO:0008006" key="7">
    <source>
        <dbReference type="Google" id="ProtNLM"/>
    </source>
</evidence>
<feature type="compositionally biased region" description="Basic residues" evidence="3">
    <location>
        <begin position="1"/>
        <end position="14"/>
    </location>
</feature>
<feature type="compositionally biased region" description="Polar residues" evidence="3">
    <location>
        <begin position="156"/>
        <end position="171"/>
    </location>
</feature>
<keyword evidence="2 4" id="KW-0472">Membrane</keyword>
<feature type="transmembrane region" description="Helical" evidence="4">
    <location>
        <begin position="190"/>
        <end position="209"/>
    </location>
</feature>
<evidence type="ECO:0000313" key="5">
    <source>
        <dbReference type="EMBL" id="GAB35469.1"/>
    </source>
</evidence>
<feature type="compositionally biased region" description="Low complexity" evidence="3">
    <location>
        <begin position="91"/>
        <end position="114"/>
    </location>
</feature>
<dbReference type="EMBL" id="BAFB01000164">
    <property type="protein sequence ID" value="GAB35469.1"/>
    <property type="molecule type" value="Genomic_DNA"/>
</dbReference>
<proteinExistence type="predicted"/>
<protein>
    <recommendedName>
        <fullName evidence="7">Mce-associated membrane protein</fullName>
    </recommendedName>
</protein>
<dbReference type="STRING" id="1108044.GOOTI_164_00110"/>
<evidence type="ECO:0000256" key="2">
    <source>
        <dbReference type="ARBA" id="ARBA00023136"/>
    </source>
</evidence>
<evidence type="ECO:0000256" key="1">
    <source>
        <dbReference type="ARBA" id="ARBA00004370"/>
    </source>
</evidence>